<gene>
    <name evidence="11" type="ORF">OXH55_03175</name>
</gene>
<evidence type="ECO:0000256" key="5">
    <source>
        <dbReference type="ARBA" id="ARBA00022741"/>
    </source>
</evidence>
<keyword evidence="7" id="KW-0067">ATP-binding</keyword>
<dbReference type="InterPro" id="IPR036890">
    <property type="entry name" value="HATPase_C_sf"/>
</dbReference>
<dbReference type="EC" id="2.7.13.3" evidence="2"/>
<keyword evidence="5" id="KW-0547">Nucleotide-binding</keyword>
<evidence type="ECO:0000256" key="3">
    <source>
        <dbReference type="ARBA" id="ARBA00022553"/>
    </source>
</evidence>
<dbReference type="Gene3D" id="1.20.5.1930">
    <property type="match status" value="1"/>
</dbReference>
<evidence type="ECO:0000256" key="2">
    <source>
        <dbReference type="ARBA" id="ARBA00012438"/>
    </source>
</evidence>
<evidence type="ECO:0000313" key="11">
    <source>
        <dbReference type="EMBL" id="MCY6369651.1"/>
    </source>
</evidence>
<accession>A0ABT4CKS9</accession>
<reference evidence="11" key="1">
    <citation type="submission" date="2022-12" db="EMBL/GenBank/DDBJ databases">
        <authorList>
            <person name="Wang J."/>
        </authorList>
    </citation>
    <scope>NUCLEOTIDE SEQUENCE</scope>
    <source>
        <strain evidence="11">HY-42-06</strain>
    </source>
</reference>
<dbReference type="Pfam" id="PF07730">
    <property type="entry name" value="HisKA_3"/>
    <property type="match status" value="1"/>
</dbReference>
<dbReference type="InterPro" id="IPR011712">
    <property type="entry name" value="Sig_transdc_His_kin_sub3_dim/P"/>
</dbReference>
<comment type="caution">
    <text evidence="11">The sequence shown here is derived from an EMBL/GenBank/DDBJ whole genome shotgun (WGS) entry which is preliminary data.</text>
</comment>
<dbReference type="InterPro" id="IPR050482">
    <property type="entry name" value="Sensor_HK_TwoCompSys"/>
</dbReference>
<keyword evidence="9" id="KW-0812">Transmembrane</keyword>
<keyword evidence="12" id="KW-1185">Reference proteome</keyword>
<dbReference type="EMBL" id="JAPQES010000001">
    <property type="protein sequence ID" value="MCY6369651.1"/>
    <property type="molecule type" value="Genomic_DNA"/>
</dbReference>
<evidence type="ECO:0000256" key="1">
    <source>
        <dbReference type="ARBA" id="ARBA00000085"/>
    </source>
</evidence>
<keyword evidence="3" id="KW-0597">Phosphoprotein</keyword>
<dbReference type="CDD" id="cd16917">
    <property type="entry name" value="HATPase_UhpB-NarQ-NarX-like"/>
    <property type="match status" value="1"/>
</dbReference>
<feature type="transmembrane region" description="Helical" evidence="9">
    <location>
        <begin position="28"/>
        <end position="48"/>
    </location>
</feature>
<sequence>MKGWLILSKFFIVIYVAVISTEMNILNVATIVLFLLCYLALNILIYIIKDKKMIKIIAAISLAALLIGVQWVNSVFILLLPINLFEVIYLNKMKQWIGASLAAFPLFLLQNIILKEYLVVAMLSYVICNICYMYKIKIKKLTYENDSLKEKNYLLNKNLIKDIEYESQIKYMSQLEERNKIAQEIHDNIGHTISGSLMQLEAAKIIMQKDKEKSRKMLQNTIDVLREGMENIRATLRNVKPPSEQLGINKLKLILKQYEINSEIKANLYYDGELKEISHTQWKVINESVKEALTNTMKYAKASEIKVKIQTLNKLIKVEIKDNGIGSLKINKGLGMRGIEERCENINGKVIVDGSNGFSVILLLPIE</sequence>
<evidence type="ECO:0000256" key="7">
    <source>
        <dbReference type="ARBA" id="ARBA00022840"/>
    </source>
</evidence>
<dbReference type="RefSeq" id="WP_268048025.1">
    <property type="nucleotide sequence ID" value="NZ_JAPQES010000001.1"/>
</dbReference>
<dbReference type="PANTHER" id="PTHR24421">
    <property type="entry name" value="NITRATE/NITRITE SENSOR PROTEIN NARX-RELATED"/>
    <property type="match status" value="1"/>
</dbReference>
<dbReference type="Proteomes" id="UP001079657">
    <property type="component" value="Unassembled WGS sequence"/>
</dbReference>
<organism evidence="11 12">
    <name type="scientific">Clostridium ganghwense</name>
    <dbReference type="NCBI Taxonomy" id="312089"/>
    <lineage>
        <taxon>Bacteria</taxon>
        <taxon>Bacillati</taxon>
        <taxon>Bacillota</taxon>
        <taxon>Clostridia</taxon>
        <taxon>Eubacteriales</taxon>
        <taxon>Clostridiaceae</taxon>
        <taxon>Clostridium</taxon>
    </lineage>
</organism>
<keyword evidence="9" id="KW-1133">Transmembrane helix</keyword>
<keyword evidence="6 11" id="KW-0418">Kinase</keyword>
<evidence type="ECO:0000259" key="10">
    <source>
        <dbReference type="Pfam" id="PF07730"/>
    </source>
</evidence>
<dbReference type="GO" id="GO:0016301">
    <property type="term" value="F:kinase activity"/>
    <property type="evidence" value="ECO:0007669"/>
    <property type="project" value="UniProtKB-KW"/>
</dbReference>
<feature type="transmembrane region" description="Helical" evidence="9">
    <location>
        <begin position="119"/>
        <end position="136"/>
    </location>
</feature>
<protein>
    <recommendedName>
        <fullName evidence="2">histidine kinase</fullName>
        <ecNumber evidence="2">2.7.13.3</ecNumber>
    </recommendedName>
</protein>
<dbReference type="SUPFAM" id="SSF55874">
    <property type="entry name" value="ATPase domain of HSP90 chaperone/DNA topoisomerase II/histidine kinase"/>
    <property type="match status" value="1"/>
</dbReference>
<comment type="catalytic activity">
    <reaction evidence="1">
        <text>ATP + protein L-histidine = ADP + protein N-phospho-L-histidine.</text>
        <dbReference type="EC" id="2.7.13.3"/>
    </reaction>
</comment>
<evidence type="ECO:0000256" key="4">
    <source>
        <dbReference type="ARBA" id="ARBA00022679"/>
    </source>
</evidence>
<evidence type="ECO:0000313" key="12">
    <source>
        <dbReference type="Proteomes" id="UP001079657"/>
    </source>
</evidence>
<dbReference type="Gene3D" id="3.30.565.10">
    <property type="entry name" value="Histidine kinase-like ATPase, C-terminal domain"/>
    <property type="match status" value="1"/>
</dbReference>
<evidence type="ECO:0000256" key="8">
    <source>
        <dbReference type="ARBA" id="ARBA00023012"/>
    </source>
</evidence>
<keyword evidence="8" id="KW-0902">Two-component regulatory system</keyword>
<evidence type="ECO:0000256" key="9">
    <source>
        <dbReference type="SAM" id="Phobius"/>
    </source>
</evidence>
<name>A0ABT4CKS9_9CLOT</name>
<feature type="domain" description="Signal transduction histidine kinase subgroup 3 dimerisation and phosphoacceptor" evidence="10">
    <location>
        <begin position="177"/>
        <end position="243"/>
    </location>
</feature>
<keyword evidence="4" id="KW-0808">Transferase</keyword>
<dbReference type="PANTHER" id="PTHR24421:SF10">
    <property type="entry name" value="NITRATE_NITRITE SENSOR PROTEIN NARQ"/>
    <property type="match status" value="1"/>
</dbReference>
<evidence type="ECO:0000256" key="6">
    <source>
        <dbReference type="ARBA" id="ARBA00022777"/>
    </source>
</evidence>
<feature type="transmembrane region" description="Helical" evidence="9">
    <location>
        <begin position="6"/>
        <end position="21"/>
    </location>
</feature>
<keyword evidence="9" id="KW-0472">Membrane</keyword>
<proteinExistence type="predicted"/>
<feature type="transmembrane region" description="Helical" evidence="9">
    <location>
        <begin position="54"/>
        <end position="84"/>
    </location>
</feature>